<gene>
    <name evidence="1" type="ORF">OG563_28015</name>
</gene>
<keyword evidence="2" id="KW-1185">Reference proteome</keyword>
<sequence>MQPQVFPGTYTDGHGTERIMWRIGPSRHWGANRFDIRTVIRGVPVAGPDFDALGPYDKGAALRVGLPVDQWDAISGCAFSGELPCSVQVHEQRQPGVIHFRLTLPPGGAGESLELAIDIDGLTYQGTDRYFEDALFRLGQQFPDDIRLLSCITCLFSDYSPYGHGLTGMWCHRDAKDQYLAVRTKDDYFEVPVTEQVPETYLCADYTHRIPGTGYRG</sequence>
<dbReference type="Proteomes" id="UP001432062">
    <property type="component" value="Chromosome"/>
</dbReference>
<dbReference type="InterPro" id="IPR046271">
    <property type="entry name" value="DUF6304"/>
</dbReference>
<evidence type="ECO:0000313" key="2">
    <source>
        <dbReference type="Proteomes" id="UP001432062"/>
    </source>
</evidence>
<dbReference type="EMBL" id="CP109441">
    <property type="protein sequence ID" value="WUV43073.1"/>
    <property type="molecule type" value="Genomic_DNA"/>
</dbReference>
<dbReference type="Pfam" id="PF19822">
    <property type="entry name" value="DUF6304"/>
    <property type="match status" value="1"/>
</dbReference>
<evidence type="ECO:0000313" key="1">
    <source>
        <dbReference type="EMBL" id="WUV43073.1"/>
    </source>
</evidence>
<reference evidence="1" key="1">
    <citation type="submission" date="2022-10" db="EMBL/GenBank/DDBJ databases">
        <title>The complete genomes of actinobacterial strains from the NBC collection.</title>
        <authorList>
            <person name="Joergensen T.S."/>
            <person name="Alvarez Arevalo M."/>
            <person name="Sterndorff E.B."/>
            <person name="Faurdal D."/>
            <person name="Vuksanovic O."/>
            <person name="Mourched A.-S."/>
            <person name="Charusanti P."/>
            <person name="Shaw S."/>
            <person name="Blin K."/>
            <person name="Weber T."/>
        </authorList>
    </citation>
    <scope>NUCLEOTIDE SEQUENCE</scope>
    <source>
        <strain evidence="1">NBC_01482</strain>
    </source>
</reference>
<name>A0ABZ1YIW0_9NOCA</name>
<dbReference type="RefSeq" id="WP_327096319.1">
    <property type="nucleotide sequence ID" value="NZ_CP109149.1"/>
</dbReference>
<protein>
    <submittedName>
        <fullName evidence="1">DUF6304 family protein</fullName>
    </submittedName>
</protein>
<proteinExistence type="predicted"/>
<accession>A0ABZ1YIW0</accession>
<organism evidence="1 2">
    <name type="scientific">Nocardia vinacea</name>
    <dbReference type="NCBI Taxonomy" id="96468"/>
    <lineage>
        <taxon>Bacteria</taxon>
        <taxon>Bacillati</taxon>
        <taxon>Actinomycetota</taxon>
        <taxon>Actinomycetes</taxon>
        <taxon>Mycobacteriales</taxon>
        <taxon>Nocardiaceae</taxon>
        <taxon>Nocardia</taxon>
    </lineage>
</organism>